<keyword evidence="2" id="KW-1185">Reference proteome</keyword>
<reference evidence="1 2" key="1">
    <citation type="journal article" date="2022" name="bioRxiv">
        <title>The genome of the oomycete Peronosclerospora sorghi, a cosmopolitan pathogen of maize and sorghum, is inflated with dispersed pseudogenes.</title>
        <authorList>
            <person name="Fletcher K."/>
            <person name="Martin F."/>
            <person name="Isakeit T."/>
            <person name="Cavanaugh K."/>
            <person name="Magill C."/>
            <person name="Michelmore R."/>
        </authorList>
    </citation>
    <scope>NUCLEOTIDE SEQUENCE [LARGE SCALE GENOMIC DNA]</scope>
    <source>
        <strain evidence="1">P6</strain>
    </source>
</reference>
<dbReference type="EMBL" id="CM047592">
    <property type="protein sequence ID" value="KAI9917364.1"/>
    <property type="molecule type" value="Genomic_DNA"/>
</dbReference>
<name>A0ACC0WEX6_9STRA</name>
<evidence type="ECO:0000313" key="1">
    <source>
        <dbReference type="EMBL" id="KAI9917364.1"/>
    </source>
</evidence>
<organism evidence="1 2">
    <name type="scientific">Peronosclerospora sorghi</name>
    <dbReference type="NCBI Taxonomy" id="230839"/>
    <lineage>
        <taxon>Eukaryota</taxon>
        <taxon>Sar</taxon>
        <taxon>Stramenopiles</taxon>
        <taxon>Oomycota</taxon>
        <taxon>Peronosporomycetes</taxon>
        <taxon>Peronosporales</taxon>
        <taxon>Peronosporaceae</taxon>
        <taxon>Peronosclerospora</taxon>
    </lineage>
</organism>
<protein>
    <submittedName>
        <fullName evidence="1">Uncharacterized protein</fullName>
    </submittedName>
</protein>
<accession>A0ACC0WEX6</accession>
<gene>
    <name evidence="1" type="ORF">PsorP6_013202</name>
</gene>
<proteinExistence type="predicted"/>
<dbReference type="Proteomes" id="UP001163321">
    <property type="component" value="Chromosome 13"/>
</dbReference>
<sequence length="121" mass="12996">MYDFCLTIPYGFMLGLGGLAGYASSGSTMSLVAGGVSGALLTFVGYCSYNEYTQRPVPSKRWPAISLAVSAPLTVIMGTRYTTTGAFFPAGFTATSSAGMTLFYIWILTKKRKPVYKKKKA</sequence>
<evidence type="ECO:0000313" key="2">
    <source>
        <dbReference type="Proteomes" id="UP001163321"/>
    </source>
</evidence>
<comment type="caution">
    <text evidence="1">The sequence shown here is derived from an EMBL/GenBank/DDBJ whole genome shotgun (WGS) entry which is preliminary data.</text>
</comment>